<comment type="caution">
    <text evidence="3">The sequence shown here is derived from an EMBL/GenBank/DDBJ whole genome shotgun (WGS) entry which is preliminary data.</text>
</comment>
<name>A0A1M6UVC8_9FLAO</name>
<organism evidence="3 4">
    <name type="scientific">Flagellimonas taeanensis</name>
    <dbReference type="NCBI Taxonomy" id="1005926"/>
    <lineage>
        <taxon>Bacteria</taxon>
        <taxon>Pseudomonadati</taxon>
        <taxon>Bacteroidota</taxon>
        <taxon>Flavobacteriia</taxon>
        <taxon>Flavobacteriales</taxon>
        <taxon>Flavobacteriaceae</taxon>
        <taxon>Flagellimonas</taxon>
    </lineage>
</organism>
<dbReference type="Gene3D" id="2.30.40.10">
    <property type="entry name" value="Urease, subunit C, domain 1"/>
    <property type="match status" value="1"/>
</dbReference>
<dbReference type="Pfam" id="PF01979">
    <property type="entry name" value="Amidohydro_1"/>
    <property type="match status" value="1"/>
</dbReference>
<dbReference type="STRING" id="1055723.SAMN05216293_1787"/>
<reference evidence="3 4" key="1">
    <citation type="submission" date="2016-11" db="EMBL/GenBank/DDBJ databases">
        <authorList>
            <person name="Varghese N."/>
            <person name="Submissions S."/>
        </authorList>
    </citation>
    <scope>NUCLEOTIDE SEQUENCE [LARGE SCALE GENOMIC DNA]</scope>
    <source>
        <strain evidence="3 4">CGMCC 1.12174</strain>
        <strain evidence="2 5">DSM 26351</strain>
    </source>
</reference>
<protein>
    <submittedName>
        <fullName evidence="3">Cytosine/adenosine deaminase</fullName>
    </submittedName>
</protein>
<dbReference type="OrthoDB" id="9797498at2"/>
<dbReference type="InterPro" id="IPR050287">
    <property type="entry name" value="MTA/SAH_deaminase"/>
</dbReference>
<evidence type="ECO:0000313" key="5">
    <source>
        <dbReference type="Proteomes" id="UP000198940"/>
    </source>
</evidence>
<dbReference type="Gene3D" id="3.20.20.140">
    <property type="entry name" value="Metal-dependent hydrolases"/>
    <property type="match status" value="1"/>
</dbReference>
<dbReference type="InterPro" id="IPR032466">
    <property type="entry name" value="Metal_Hydrolase"/>
</dbReference>
<dbReference type="NCBIfam" id="NF006056">
    <property type="entry name" value="PRK08204.1"/>
    <property type="match status" value="1"/>
</dbReference>
<feature type="domain" description="Amidohydrolase-related" evidence="1">
    <location>
        <begin position="57"/>
        <end position="417"/>
    </location>
</feature>
<keyword evidence="5" id="KW-1185">Reference proteome</keyword>
<evidence type="ECO:0000313" key="2">
    <source>
        <dbReference type="EMBL" id="SFC23286.1"/>
    </source>
</evidence>
<dbReference type="Proteomes" id="UP000198940">
    <property type="component" value="Unassembled WGS sequence"/>
</dbReference>
<evidence type="ECO:0000313" key="3">
    <source>
        <dbReference type="EMBL" id="SHK73071.1"/>
    </source>
</evidence>
<dbReference type="SUPFAM" id="SSF51556">
    <property type="entry name" value="Metallo-dependent hydrolases"/>
    <property type="match status" value="1"/>
</dbReference>
<proteinExistence type="predicted"/>
<dbReference type="PANTHER" id="PTHR43794:SF5">
    <property type="entry name" value="CHLOROHYDROLASE FAMILY PROTEIN"/>
    <property type="match status" value="1"/>
</dbReference>
<accession>A0A1M6UVC8</accession>
<dbReference type="Proteomes" id="UP000184031">
    <property type="component" value="Unassembled WGS sequence"/>
</dbReference>
<dbReference type="AlphaFoldDB" id="A0A1M6UVC8"/>
<gene>
    <name evidence="2" type="ORF">SAMN04487891_107218</name>
    <name evidence="3" type="ORF">SAMN05216293_1787</name>
</gene>
<dbReference type="EMBL" id="FRAT01000004">
    <property type="protein sequence ID" value="SHK73071.1"/>
    <property type="molecule type" value="Genomic_DNA"/>
</dbReference>
<dbReference type="GO" id="GO:0016810">
    <property type="term" value="F:hydrolase activity, acting on carbon-nitrogen (but not peptide) bonds"/>
    <property type="evidence" value="ECO:0007669"/>
    <property type="project" value="InterPro"/>
</dbReference>
<evidence type="ECO:0000313" key="4">
    <source>
        <dbReference type="Proteomes" id="UP000184031"/>
    </source>
</evidence>
<dbReference type="RefSeq" id="WP_072878985.1">
    <property type="nucleotide sequence ID" value="NZ_FOKU01000007.1"/>
</dbReference>
<dbReference type="InterPro" id="IPR011059">
    <property type="entry name" value="Metal-dep_hydrolase_composite"/>
</dbReference>
<dbReference type="PANTHER" id="PTHR43794">
    <property type="entry name" value="AMINOHYDROLASE SSNA-RELATED"/>
    <property type="match status" value="1"/>
</dbReference>
<dbReference type="SUPFAM" id="SSF51338">
    <property type="entry name" value="Composite domain of metallo-dependent hydrolases"/>
    <property type="match status" value="1"/>
</dbReference>
<sequence length="452" mass="49402">MSRRKIVIKGGTLLTFQKEKLVCDELDILVENSKISDIGKHLTITSDMEVVHADGMIVSPGLIDTHRHVWESAFKGAASNWTLMEYLNGMLGDIAPKMSPLDVYLGNLLGALEAINAGITTLFDWSHIMNSDEHAEAAIKGLRDSGIRAKFGYGTPGTSVWEWFYESKKTHPTNAYNIKRKYFNSEDELVTMALAIRGPEYSDLEVTKQDILMGRDLDLQISMHIGGGAFGPKYQGIQKLNRLGLLGPDLNFAHGNTLSDLDFCMLADHGCSLSITPEVELQMGLGLPATGKALKHQITCSLGVDVVTATSGNLFDQMKTALQAERAIQNEKRYQSGEMLEQLTITDQDIFKMATIGGAKTLGLEDKIGTLEIGKQADIILVDASKLGIAPIINPVAAMVLYAKESDIDTVMVAGNILKQNGVMMYQTTNELIMECQGSAKAIMDDLKSETH</sequence>
<evidence type="ECO:0000259" key="1">
    <source>
        <dbReference type="Pfam" id="PF01979"/>
    </source>
</evidence>
<dbReference type="InterPro" id="IPR006680">
    <property type="entry name" value="Amidohydro-rel"/>
</dbReference>
<dbReference type="EMBL" id="FOKU01000007">
    <property type="protein sequence ID" value="SFC23286.1"/>
    <property type="molecule type" value="Genomic_DNA"/>
</dbReference>